<dbReference type="FunFam" id="3.40.640.10:FF:000046">
    <property type="entry name" value="Cystathionine gamma-lyase"/>
    <property type="match status" value="1"/>
</dbReference>
<sequence>MSRRNVASEDQEPDAKRAKSSSCTVAAAAPASLGISRGCGYWQDPVQGMASSRHEFGEHGGVNMSIEASATFTVMEAETLGKLFAGELGPDMDFYIYSRHFNPTVLNLSRQIAAMEAAEAAYCTSSGMAAISSVLLQLCSHGDHIVASSRLYGGTHALLSHFLPRTSNITTTFLDLDTFDDHAHVNTIVRAAFTPSTKVLYFETISNPTLCVADIPLLASIGHDMGAIVVVDNTFSPIILSPIRLGADVVIHSVSKYISGGADVIAGAVCGPASLINSMMNLHQGALLLLGPTMNPKVAFDISERLPHLPLRMKEHCNRALFYATHLKKLGLKVIYPGLEEHPQHSLLKRMANTGYGYGGMLALDLGSKEKAYKLIQYLQNNVQFGLMAVSLGYYDTLMSCPGSSTSSELSEEQQQETGISPGLVRMSIGYSGTMEQRWSQLYEALTHMGLLSSSSSAERRIKVGSRRRTLNDRHLHPRVNLCLSSSGRLR</sequence>
<dbReference type="Pfam" id="PF01053">
    <property type="entry name" value="Cys_Met_Meta_PP"/>
    <property type="match status" value="1"/>
</dbReference>
<evidence type="ECO:0000256" key="3">
    <source>
        <dbReference type="ARBA" id="ARBA00022898"/>
    </source>
</evidence>
<dbReference type="Gene3D" id="3.40.640.10">
    <property type="entry name" value="Type I PLP-dependent aspartate aminotransferase-like (Major domain)"/>
    <property type="match status" value="1"/>
</dbReference>
<evidence type="ECO:0000256" key="1">
    <source>
        <dbReference type="ARBA" id="ARBA00001933"/>
    </source>
</evidence>
<dbReference type="SUPFAM" id="SSF53383">
    <property type="entry name" value="PLP-dependent transferases"/>
    <property type="match status" value="1"/>
</dbReference>
<evidence type="ECO:0000256" key="6">
    <source>
        <dbReference type="SAM" id="MobiDB-lite"/>
    </source>
</evidence>
<dbReference type="PANTHER" id="PTHR11808">
    <property type="entry name" value="TRANS-SULFURATION ENZYME FAMILY MEMBER"/>
    <property type="match status" value="1"/>
</dbReference>
<dbReference type="Proteomes" id="UP000886520">
    <property type="component" value="Chromosome 11"/>
</dbReference>
<name>A0A9D4UTN5_ADICA</name>
<dbReference type="GO" id="GO:0016846">
    <property type="term" value="F:carbon-sulfur lyase activity"/>
    <property type="evidence" value="ECO:0007669"/>
    <property type="project" value="TreeGrafter"/>
</dbReference>
<evidence type="ECO:0000256" key="5">
    <source>
        <dbReference type="RuleBase" id="RU362118"/>
    </source>
</evidence>
<comment type="similarity">
    <text evidence="2 5">Belongs to the trans-sulfuration enzymes family.</text>
</comment>
<dbReference type="EMBL" id="JABFUD020000011">
    <property type="protein sequence ID" value="KAI5073679.1"/>
    <property type="molecule type" value="Genomic_DNA"/>
</dbReference>
<dbReference type="InterPro" id="IPR015424">
    <property type="entry name" value="PyrdxlP-dep_Trfase"/>
</dbReference>
<proteinExistence type="inferred from homology"/>
<feature type="region of interest" description="Disordered" evidence="6">
    <location>
        <begin position="1"/>
        <end position="21"/>
    </location>
</feature>
<comment type="cofactor">
    <cofactor evidence="1 5">
        <name>pyridoxal 5'-phosphate</name>
        <dbReference type="ChEBI" id="CHEBI:597326"/>
    </cofactor>
</comment>
<evidence type="ECO:0000256" key="4">
    <source>
        <dbReference type="PIRSR" id="PIRSR001434-2"/>
    </source>
</evidence>
<evidence type="ECO:0000313" key="7">
    <source>
        <dbReference type="EMBL" id="KAI5073679.1"/>
    </source>
</evidence>
<feature type="modified residue" description="N6-(pyridoxal phosphate)lysine" evidence="4">
    <location>
        <position position="256"/>
    </location>
</feature>
<evidence type="ECO:0000313" key="8">
    <source>
        <dbReference type="Proteomes" id="UP000886520"/>
    </source>
</evidence>
<gene>
    <name evidence="7" type="ORF">GOP47_0011692</name>
</gene>
<dbReference type="PANTHER" id="PTHR11808:SF80">
    <property type="entry name" value="CYSTATHIONINE GAMMA-LYASE"/>
    <property type="match status" value="1"/>
</dbReference>
<dbReference type="GO" id="GO:0019346">
    <property type="term" value="P:transsulfuration"/>
    <property type="evidence" value="ECO:0007669"/>
    <property type="project" value="InterPro"/>
</dbReference>
<evidence type="ECO:0008006" key="9">
    <source>
        <dbReference type="Google" id="ProtNLM"/>
    </source>
</evidence>
<reference evidence="7" key="1">
    <citation type="submission" date="2021-01" db="EMBL/GenBank/DDBJ databases">
        <title>Adiantum capillus-veneris genome.</title>
        <authorList>
            <person name="Fang Y."/>
            <person name="Liao Q."/>
        </authorList>
    </citation>
    <scope>NUCLEOTIDE SEQUENCE</scope>
    <source>
        <strain evidence="7">H3</strain>
        <tissue evidence="7">Leaf</tissue>
    </source>
</reference>
<dbReference type="FunFam" id="3.90.1150.10:FF:000087">
    <property type="entry name" value="Putative methionine gamma-lyase"/>
    <property type="match status" value="1"/>
</dbReference>
<dbReference type="Gene3D" id="3.90.1150.10">
    <property type="entry name" value="Aspartate Aminotransferase, domain 1"/>
    <property type="match status" value="1"/>
</dbReference>
<protein>
    <recommendedName>
        <fullName evidence="9">Methionine gamma-lyase</fullName>
    </recommendedName>
</protein>
<dbReference type="PIRSF" id="PIRSF001434">
    <property type="entry name" value="CGS"/>
    <property type="match status" value="1"/>
</dbReference>
<keyword evidence="3 4" id="KW-0663">Pyridoxal phosphate</keyword>
<organism evidence="7 8">
    <name type="scientific">Adiantum capillus-veneris</name>
    <name type="common">Maidenhair fern</name>
    <dbReference type="NCBI Taxonomy" id="13818"/>
    <lineage>
        <taxon>Eukaryota</taxon>
        <taxon>Viridiplantae</taxon>
        <taxon>Streptophyta</taxon>
        <taxon>Embryophyta</taxon>
        <taxon>Tracheophyta</taxon>
        <taxon>Polypodiopsida</taxon>
        <taxon>Polypodiidae</taxon>
        <taxon>Polypodiales</taxon>
        <taxon>Pteridineae</taxon>
        <taxon>Pteridaceae</taxon>
        <taxon>Vittarioideae</taxon>
        <taxon>Adiantum</taxon>
    </lineage>
</organism>
<keyword evidence="8" id="KW-1185">Reference proteome</keyword>
<dbReference type="InterPro" id="IPR000277">
    <property type="entry name" value="Cys/Met-Metab_PyrdxlP-dep_enz"/>
</dbReference>
<evidence type="ECO:0000256" key="2">
    <source>
        <dbReference type="ARBA" id="ARBA00009077"/>
    </source>
</evidence>
<dbReference type="InterPro" id="IPR015422">
    <property type="entry name" value="PyrdxlP-dep_Trfase_small"/>
</dbReference>
<accession>A0A9D4UTN5</accession>
<dbReference type="GO" id="GO:0030170">
    <property type="term" value="F:pyridoxal phosphate binding"/>
    <property type="evidence" value="ECO:0007669"/>
    <property type="project" value="InterPro"/>
</dbReference>
<dbReference type="GO" id="GO:0005737">
    <property type="term" value="C:cytoplasm"/>
    <property type="evidence" value="ECO:0007669"/>
    <property type="project" value="TreeGrafter"/>
</dbReference>
<dbReference type="AlphaFoldDB" id="A0A9D4UTN5"/>
<dbReference type="OrthoDB" id="3512640at2759"/>
<dbReference type="InterPro" id="IPR015421">
    <property type="entry name" value="PyrdxlP-dep_Trfase_major"/>
</dbReference>
<comment type="caution">
    <text evidence="7">The sequence shown here is derived from an EMBL/GenBank/DDBJ whole genome shotgun (WGS) entry which is preliminary data.</text>
</comment>